<evidence type="ECO:0000256" key="4">
    <source>
        <dbReference type="ARBA" id="ARBA00023136"/>
    </source>
</evidence>
<dbReference type="GO" id="GO:0016020">
    <property type="term" value="C:membrane"/>
    <property type="evidence" value="ECO:0007669"/>
    <property type="project" value="UniProtKB-SubCell"/>
</dbReference>
<dbReference type="PANTHER" id="PTHR43077:SF10">
    <property type="entry name" value="TRANSPORT PERMEASE PROTEIN"/>
    <property type="match status" value="1"/>
</dbReference>
<reference evidence="6 7" key="1">
    <citation type="submission" date="2018-03" db="EMBL/GenBank/DDBJ databases">
        <title>Actinopolyspora mortivallis from Sahara, screening for active biomolecules.</title>
        <authorList>
            <person name="Selama O."/>
            <person name="Wellington E.M.H."/>
            <person name="Hacene H."/>
        </authorList>
    </citation>
    <scope>NUCLEOTIDE SEQUENCE [LARGE SCALE GENOMIC DNA]</scope>
    <source>
        <strain evidence="6 7">M5A</strain>
    </source>
</reference>
<evidence type="ECO:0000313" key="6">
    <source>
        <dbReference type="EMBL" id="PRW64024.1"/>
    </source>
</evidence>
<dbReference type="InterPro" id="IPR051328">
    <property type="entry name" value="T7SS_ABC-Transporter"/>
</dbReference>
<feature type="transmembrane region" description="Helical" evidence="5">
    <location>
        <begin position="12"/>
        <end position="34"/>
    </location>
</feature>
<evidence type="ECO:0000313" key="7">
    <source>
        <dbReference type="Proteomes" id="UP000239352"/>
    </source>
</evidence>
<keyword evidence="4 5" id="KW-0472">Membrane</keyword>
<evidence type="ECO:0000256" key="1">
    <source>
        <dbReference type="ARBA" id="ARBA00004141"/>
    </source>
</evidence>
<feature type="transmembrane region" description="Helical" evidence="5">
    <location>
        <begin position="305"/>
        <end position="325"/>
    </location>
</feature>
<name>A0A2T0GY46_ACTMO</name>
<comment type="caution">
    <text evidence="6">The sequence shown here is derived from an EMBL/GenBank/DDBJ whole genome shotgun (WGS) entry which is preliminary data.</text>
</comment>
<dbReference type="AlphaFoldDB" id="A0A2T0GY46"/>
<evidence type="ECO:0000256" key="3">
    <source>
        <dbReference type="ARBA" id="ARBA00022989"/>
    </source>
</evidence>
<organism evidence="6 7">
    <name type="scientific">Actinopolyspora mortivallis</name>
    <dbReference type="NCBI Taxonomy" id="33906"/>
    <lineage>
        <taxon>Bacteria</taxon>
        <taxon>Bacillati</taxon>
        <taxon>Actinomycetota</taxon>
        <taxon>Actinomycetes</taxon>
        <taxon>Actinopolysporales</taxon>
        <taxon>Actinopolysporaceae</taxon>
        <taxon>Actinopolyspora</taxon>
    </lineage>
</organism>
<accession>A0A2T0GY46</accession>
<dbReference type="PANTHER" id="PTHR43077">
    <property type="entry name" value="TRANSPORT PERMEASE YVFS-RELATED"/>
    <property type="match status" value="1"/>
</dbReference>
<keyword evidence="7" id="KW-1185">Reference proteome</keyword>
<dbReference type="STRING" id="1050202.GCA_000384035_01556"/>
<feature type="transmembrane region" description="Helical" evidence="5">
    <location>
        <begin position="184"/>
        <end position="205"/>
    </location>
</feature>
<feature type="transmembrane region" description="Helical" evidence="5">
    <location>
        <begin position="152"/>
        <end position="172"/>
    </location>
</feature>
<evidence type="ECO:0000256" key="5">
    <source>
        <dbReference type="SAM" id="Phobius"/>
    </source>
</evidence>
<comment type="subcellular location">
    <subcellularLocation>
        <location evidence="1">Membrane</location>
        <topology evidence="1">Multi-pass membrane protein</topology>
    </subcellularLocation>
</comment>
<feature type="transmembrane region" description="Helical" evidence="5">
    <location>
        <begin position="217"/>
        <end position="237"/>
    </location>
</feature>
<feature type="transmembrane region" description="Helical" evidence="5">
    <location>
        <begin position="244"/>
        <end position="266"/>
    </location>
</feature>
<gene>
    <name evidence="6" type="ORF">CEP50_07475</name>
</gene>
<evidence type="ECO:0000256" key="2">
    <source>
        <dbReference type="ARBA" id="ARBA00022692"/>
    </source>
</evidence>
<dbReference type="InParanoid" id="A0A2T0GY46"/>
<protein>
    <submittedName>
        <fullName evidence="6">DUF3533 domain-containing protein</fullName>
    </submittedName>
</protein>
<dbReference type="EMBL" id="PVSR01000007">
    <property type="protein sequence ID" value="PRW64024.1"/>
    <property type="molecule type" value="Genomic_DNA"/>
</dbReference>
<keyword evidence="2 5" id="KW-0812">Transmembrane</keyword>
<proteinExistence type="predicted"/>
<keyword evidence="3 5" id="KW-1133">Transmembrane helix</keyword>
<sequence>MAGEVRDAVSFRTFLLIVGVLLLQMGFILSYVGAFHDPSPHRLSVRVTGPEAAADSMVDRINALPDEPLRARTASDPRAGREALTSGETAAVYVLRPSEPADRLLLATAGGSAKAEAVRSVLGGMAARQGRQLEVSDVVPVQSGDSRGLTGFYLVVGWTVGGYLVASLLGVARGALPANPSRAAIRLVSVAVYAVLSGLGGALVVGPLLGALTGHPIRLWLLGALLVFAAAAVTMALQVLFGVVGIGLTVLLFVVLGNPSAGGAYAPELLPAFWREISTALPNGAGTDAVRNIVYFGSHHVTGDVLVIAAYALGGTVVALLGAVLRARRATVPASTREDGGTAHGKHHRQE</sequence>
<dbReference type="RefSeq" id="WP_106113205.1">
    <property type="nucleotide sequence ID" value="NZ_PVSR01000007.1"/>
</dbReference>
<dbReference type="Proteomes" id="UP000239352">
    <property type="component" value="Unassembled WGS sequence"/>
</dbReference>